<dbReference type="Proteomes" id="UP000625527">
    <property type="component" value="Unassembled WGS sequence"/>
</dbReference>
<gene>
    <name evidence="2" type="ORF">IHE71_08035</name>
</gene>
<protein>
    <recommendedName>
        <fullName evidence="4">MFS transporter</fullName>
    </recommendedName>
</protein>
<keyword evidence="1" id="KW-0812">Transmembrane</keyword>
<accession>A0ABR9MW97</accession>
<proteinExistence type="predicted"/>
<keyword evidence="3" id="KW-1185">Reference proteome</keyword>
<evidence type="ECO:0000256" key="1">
    <source>
        <dbReference type="SAM" id="Phobius"/>
    </source>
</evidence>
<sequence length="178" mass="18313">MTSPGRGALHALRAFLLAGAVVGLSLVSHVLAGGAHPGAVPLVVLTALTVVALRPLARRELAMPALLGSLGAGQVVLHVAFERCAVLAAGPGQAHHQDALPTPGMVVAHATATLAIAVVLRHGEALLWRLWAWLTGRGVPGQPRVVVAIAPPPRAELPEARPMFVDPLVRERAPPLAA</sequence>
<dbReference type="EMBL" id="JADAQT010000067">
    <property type="protein sequence ID" value="MBE1875657.1"/>
    <property type="molecule type" value="Genomic_DNA"/>
</dbReference>
<name>A0ABR9MW97_9MICO</name>
<evidence type="ECO:0000313" key="2">
    <source>
        <dbReference type="EMBL" id="MBE1875657.1"/>
    </source>
</evidence>
<keyword evidence="1" id="KW-0472">Membrane</keyword>
<organism evidence="2 3">
    <name type="scientific">Myceligenerans pegani</name>
    <dbReference type="NCBI Taxonomy" id="2776917"/>
    <lineage>
        <taxon>Bacteria</taxon>
        <taxon>Bacillati</taxon>
        <taxon>Actinomycetota</taxon>
        <taxon>Actinomycetes</taxon>
        <taxon>Micrococcales</taxon>
        <taxon>Promicromonosporaceae</taxon>
        <taxon>Myceligenerans</taxon>
    </lineage>
</organism>
<evidence type="ECO:0008006" key="4">
    <source>
        <dbReference type="Google" id="ProtNLM"/>
    </source>
</evidence>
<feature type="transmembrane region" description="Helical" evidence="1">
    <location>
        <begin position="12"/>
        <end position="32"/>
    </location>
</feature>
<evidence type="ECO:0000313" key="3">
    <source>
        <dbReference type="Proteomes" id="UP000625527"/>
    </source>
</evidence>
<comment type="caution">
    <text evidence="2">The sequence shown here is derived from an EMBL/GenBank/DDBJ whole genome shotgun (WGS) entry which is preliminary data.</text>
</comment>
<keyword evidence="1" id="KW-1133">Transmembrane helix</keyword>
<reference evidence="2 3" key="1">
    <citation type="submission" date="2020-10" db="EMBL/GenBank/DDBJ databases">
        <title>Myceligenerans pegani sp. nov., an endophytic actinomycete isolated from Peganum harmala L. in Xinjiang, China.</title>
        <authorList>
            <person name="Xin L."/>
        </authorList>
    </citation>
    <scope>NUCLEOTIDE SEQUENCE [LARGE SCALE GENOMIC DNA]</scope>
    <source>
        <strain evidence="2 3">TRM65318</strain>
    </source>
</reference>
<feature type="transmembrane region" description="Helical" evidence="1">
    <location>
        <begin position="38"/>
        <end position="57"/>
    </location>
</feature>
<dbReference type="RefSeq" id="WP_192862231.1">
    <property type="nucleotide sequence ID" value="NZ_JADAQT010000067.1"/>
</dbReference>